<dbReference type="STRING" id="41427.A0A182ISS1"/>
<accession>A0A182ISS1</accession>
<dbReference type="EnsemblMetazoa" id="AATE004779-RA">
    <property type="protein sequence ID" value="AATE004779-PA.1"/>
    <property type="gene ID" value="AATE004779"/>
</dbReference>
<reference evidence="1" key="1">
    <citation type="submission" date="2022-08" db="UniProtKB">
        <authorList>
            <consortium name="EnsemblMetazoa"/>
        </authorList>
    </citation>
    <scope>IDENTIFICATION</scope>
    <source>
        <strain evidence="1">EBRO</strain>
    </source>
</reference>
<dbReference type="Gene3D" id="2.10.25.10">
    <property type="entry name" value="Laminin"/>
    <property type="match status" value="1"/>
</dbReference>
<protein>
    <submittedName>
        <fullName evidence="1">Uncharacterized protein</fullName>
    </submittedName>
</protein>
<sequence>MAPAGYMTTPKPCPTTSTPCRTSTSTVCPTTTTTTPYPTSPSTCAACEQLVFEQACCEPSCEYDCSDAVCPLILVEEPRCACRPGLVRYQGHCIEPSACPRSASRYRLYVPVEAQCLQCNPEVLNVA</sequence>
<dbReference type="AlphaFoldDB" id="A0A182ISS1"/>
<organism evidence="1">
    <name type="scientific">Anopheles atroparvus</name>
    <name type="common">European mosquito</name>
    <dbReference type="NCBI Taxonomy" id="41427"/>
    <lineage>
        <taxon>Eukaryota</taxon>
        <taxon>Metazoa</taxon>
        <taxon>Ecdysozoa</taxon>
        <taxon>Arthropoda</taxon>
        <taxon>Hexapoda</taxon>
        <taxon>Insecta</taxon>
        <taxon>Pterygota</taxon>
        <taxon>Neoptera</taxon>
        <taxon>Endopterygota</taxon>
        <taxon>Diptera</taxon>
        <taxon>Nematocera</taxon>
        <taxon>Culicoidea</taxon>
        <taxon>Culicidae</taxon>
        <taxon>Anophelinae</taxon>
        <taxon>Anopheles</taxon>
    </lineage>
</organism>
<dbReference type="VEuPathDB" id="VectorBase:AATE004779"/>
<proteinExistence type="predicted"/>
<name>A0A182ISS1_ANOAO</name>
<evidence type="ECO:0000313" key="1">
    <source>
        <dbReference type="EnsemblMetazoa" id="AATE004779-PA.1"/>
    </source>
</evidence>